<dbReference type="AlphaFoldDB" id="A0A5A7PFJ4"/>
<evidence type="ECO:0000313" key="2">
    <source>
        <dbReference type="EMBL" id="GER31520.1"/>
    </source>
</evidence>
<sequence>MYARQSLHNWFARERNKKNNRPYLKSKLSSMITLPQVSRDRPRLVEIAAAPIKGEDRHFPSIVSSGRRVERSERREGRRCDDLGEMESLPVSSLPPESLTELASPPHCILCVGLSRAIASSSPPRLLRRQTSSVAFPPHRTFSQPSRHWRTSSSAFTLPPDLHHTTGPINGHRGYLRHYCFPPSPSEDNTRYYYGPCRKSPLNRLVFSACDGPHKPGIDSKYDLWSLFCKLDKNRFLVKYIYIKYK</sequence>
<dbReference type="EMBL" id="BKCP01004494">
    <property type="protein sequence ID" value="GER31520.1"/>
    <property type="molecule type" value="Genomic_DNA"/>
</dbReference>
<gene>
    <name evidence="2" type="ORF">STAS_07531</name>
</gene>
<feature type="compositionally biased region" description="Low complexity" evidence="1">
    <location>
        <begin position="86"/>
        <end position="97"/>
    </location>
</feature>
<reference evidence="3" key="1">
    <citation type="journal article" date="2019" name="Curr. Biol.">
        <title>Genome Sequence of Striga asiatica Provides Insight into the Evolution of Plant Parasitism.</title>
        <authorList>
            <person name="Yoshida S."/>
            <person name="Kim S."/>
            <person name="Wafula E.K."/>
            <person name="Tanskanen J."/>
            <person name="Kim Y.M."/>
            <person name="Honaas L."/>
            <person name="Yang Z."/>
            <person name="Spallek T."/>
            <person name="Conn C.E."/>
            <person name="Ichihashi Y."/>
            <person name="Cheong K."/>
            <person name="Cui S."/>
            <person name="Der J.P."/>
            <person name="Gundlach H."/>
            <person name="Jiao Y."/>
            <person name="Hori C."/>
            <person name="Ishida J.K."/>
            <person name="Kasahara H."/>
            <person name="Kiba T."/>
            <person name="Kim M.S."/>
            <person name="Koo N."/>
            <person name="Laohavisit A."/>
            <person name="Lee Y.H."/>
            <person name="Lumba S."/>
            <person name="McCourt P."/>
            <person name="Mortimer J.C."/>
            <person name="Mutuku J.M."/>
            <person name="Nomura T."/>
            <person name="Sasaki-Sekimoto Y."/>
            <person name="Seto Y."/>
            <person name="Wang Y."/>
            <person name="Wakatake T."/>
            <person name="Sakakibara H."/>
            <person name="Demura T."/>
            <person name="Yamaguchi S."/>
            <person name="Yoneyama K."/>
            <person name="Manabe R.I."/>
            <person name="Nelson D.C."/>
            <person name="Schulman A.H."/>
            <person name="Timko M.P."/>
            <person name="dePamphilis C.W."/>
            <person name="Choi D."/>
            <person name="Shirasu K."/>
        </authorList>
    </citation>
    <scope>NUCLEOTIDE SEQUENCE [LARGE SCALE GENOMIC DNA]</scope>
    <source>
        <strain evidence="3">cv. UVA1</strain>
    </source>
</reference>
<evidence type="ECO:0000313" key="3">
    <source>
        <dbReference type="Proteomes" id="UP000325081"/>
    </source>
</evidence>
<name>A0A5A7PFJ4_STRAF</name>
<accession>A0A5A7PFJ4</accession>
<feature type="compositionally biased region" description="Basic and acidic residues" evidence="1">
    <location>
        <begin position="67"/>
        <end position="82"/>
    </location>
</feature>
<organism evidence="2 3">
    <name type="scientific">Striga asiatica</name>
    <name type="common">Asiatic witchweed</name>
    <name type="synonym">Buchnera asiatica</name>
    <dbReference type="NCBI Taxonomy" id="4170"/>
    <lineage>
        <taxon>Eukaryota</taxon>
        <taxon>Viridiplantae</taxon>
        <taxon>Streptophyta</taxon>
        <taxon>Embryophyta</taxon>
        <taxon>Tracheophyta</taxon>
        <taxon>Spermatophyta</taxon>
        <taxon>Magnoliopsida</taxon>
        <taxon>eudicotyledons</taxon>
        <taxon>Gunneridae</taxon>
        <taxon>Pentapetalae</taxon>
        <taxon>asterids</taxon>
        <taxon>lamiids</taxon>
        <taxon>Lamiales</taxon>
        <taxon>Orobanchaceae</taxon>
        <taxon>Buchnereae</taxon>
        <taxon>Striga</taxon>
    </lineage>
</organism>
<keyword evidence="3" id="KW-1185">Reference proteome</keyword>
<comment type="caution">
    <text evidence="2">The sequence shown here is derived from an EMBL/GenBank/DDBJ whole genome shotgun (WGS) entry which is preliminary data.</text>
</comment>
<feature type="region of interest" description="Disordered" evidence="1">
    <location>
        <begin position="64"/>
        <end position="97"/>
    </location>
</feature>
<dbReference type="Proteomes" id="UP000325081">
    <property type="component" value="Unassembled WGS sequence"/>
</dbReference>
<protein>
    <submittedName>
        <fullName evidence="2">DNA mismatch repair protein MutS</fullName>
    </submittedName>
</protein>
<evidence type="ECO:0000256" key="1">
    <source>
        <dbReference type="SAM" id="MobiDB-lite"/>
    </source>
</evidence>
<proteinExistence type="predicted"/>